<reference evidence="12" key="1">
    <citation type="submission" date="2018-10" db="EMBL/GenBank/DDBJ databases">
        <title>Effector identification in a new, highly contiguous assembly of the strawberry crown rot pathogen Phytophthora cactorum.</title>
        <authorList>
            <person name="Armitage A.D."/>
            <person name="Nellist C.F."/>
            <person name="Bates H."/>
            <person name="Vickerstaff R.J."/>
            <person name="Harrison R.J."/>
        </authorList>
    </citation>
    <scope>NUCLEOTIDE SEQUENCE</scope>
    <source>
        <strain evidence="12">15-7</strain>
        <strain evidence="13">4040</strain>
    </source>
</reference>
<dbReference type="InterPro" id="IPR051320">
    <property type="entry name" value="Viral_Replic_Matur_Polypro"/>
</dbReference>
<dbReference type="GO" id="GO:0004519">
    <property type="term" value="F:endonuclease activity"/>
    <property type="evidence" value="ECO:0007669"/>
    <property type="project" value="UniProtKB-KW"/>
</dbReference>
<dbReference type="EMBL" id="RCMG01001315">
    <property type="protein sequence ID" value="KAG2830482.1"/>
    <property type="molecule type" value="Genomic_DNA"/>
</dbReference>
<evidence type="ECO:0008006" key="15">
    <source>
        <dbReference type="Google" id="ProtNLM"/>
    </source>
</evidence>
<dbReference type="Proteomes" id="UP000736787">
    <property type="component" value="Unassembled WGS sequence"/>
</dbReference>
<dbReference type="GO" id="GO:0006508">
    <property type="term" value="P:proteolysis"/>
    <property type="evidence" value="ECO:0007669"/>
    <property type="project" value="UniProtKB-KW"/>
</dbReference>
<keyword evidence="6" id="KW-0255">Endonuclease</keyword>
<dbReference type="Pfam" id="PF17917">
    <property type="entry name" value="RT_RNaseH"/>
    <property type="match status" value="1"/>
</dbReference>
<evidence type="ECO:0000313" key="13">
    <source>
        <dbReference type="EMBL" id="KAG2895872.1"/>
    </source>
</evidence>
<evidence type="ECO:0000256" key="9">
    <source>
        <dbReference type="SAM" id="MobiDB-lite"/>
    </source>
</evidence>
<dbReference type="InterPro" id="IPR043128">
    <property type="entry name" value="Rev_trsase/Diguanyl_cyclase"/>
</dbReference>
<feature type="domain" description="Reverse transcriptase" evidence="10">
    <location>
        <begin position="170"/>
        <end position="267"/>
    </location>
</feature>
<evidence type="ECO:0000259" key="10">
    <source>
        <dbReference type="Pfam" id="PF00078"/>
    </source>
</evidence>
<keyword evidence="5" id="KW-0064">Aspartyl protease</keyword>
<dbReference type="GO" id="GO:0004190">
    <property type="term" value="F:aspartic-type endopeptidase activity"/>
    <property type="evidence" value="ECO:0007669"/>
    <property type="project" value="UniProtKB-KW"/>
</dbReference>
<dbReference type="VEuPathDB" id="FungiDB:PC110_g6877"/>
<dbReference type="PANTHER" id="PTHR33064:SF37">
    <property type="entry name" value="RIBONUCLEASE H"/>
    <property type="match status" value="1"/>
</dbReference>
<dbReference type="InterPro" id="IPR000477">
    <property type="entry name" value="RT_dom"/>
</dbReference>
<evidence type="ECO:0000256" key="3">
    <source>
        <dbReference type="ARBA" id="ARBA00022695"/>
    </source>
</evidence>
<dbReference type="AlphaFoldDB" id="A0A8T0YFP7"/>
<accession>A0A8T0YFP7</accession>
<feature type="domain" description="Reverse transcriptase RNase H-like" evidence="11">
    <location>
        <begin position="472"/>
        <end position="545"/>
    </location>
</feature>
<dbReference type="CDD" id="cd01647">
    <property type="entry name" value="RT_LTR"/>
    <property type="match status" value="1"/>
</dbReference>
<dbReference type="GO" id="GO:0003964">
    <property type="term" value="F:RNA-directed DNA polymerase activity"/>
    <property type="evidence" value="ECO:0007669"/>
    <property type="project" value="UniProtKB-KW"/>
</dbReference>
<name>A0A8T0YFP7_9STRA</name>
<dbReference type="Gene3D" id="3.30.70.270">
    <property type="match status" value="2"/>
</dbReference>
<keyword evidence="1" id="KW-0645">Protease</keyword>
<dbReference type="Gene3D" id="3.10.10.10">
    <property type="entry name" value="HIV Type 1 Reverse Transcriptase, subunit A, domain 1"/>
    <property type="match status" value="1"/>
</dbReference>
<evidence type="ECO:0000256" key="4">
    <source>
        <dbReference type="ARBA" id="ARBA00022722"/>
    </source>
</evidence>
<feature type="region of interest" description="Disordered" evidence="9">
    <location>
        <begin position="63"/>
        <end position="83"/>
    </location>
</feature>
<organism evidence="12 14">
    <name type="scientific">Phytophthora cactorum</name>
    <dbReference type="NCBI Taxonomy" id="29920"/>
    <lineage>
        <taxon>Eukaryota</taxon>
        <taxon>Sar</taxon>
        <taxon>Stramenopiles</taxon>
        <taxon>Oomycota</taxon>
        <taxon>Peronosporomycetes</taxon>
        <taxon>Peronosporales</taxon>
        <taxon>Peronosporaceae</taxon>
        <taxon>Phytophthora</taxon>
    </lineage>
</organism>
<evidence type="ECO:0000313" key="14">
    <source>
        <dbReference type="Proteomes" id="UP000735874"/>
    </source>
</evidence>
<proteinExistence type="predicted"/>
<evidence type="ECO:0000256" key="7">
    <source>
        <dbReference type="ARBA" id="ARBA00022801"/>
    </source>
</evidence>
<dbReference type="Proteomes" id="UP000735874">
    <property type="component" value="Unassembled WGS sequence"/>
</dbReference>
<dbReference type="Pfam" id="PF00078">
    <property type="entry name" value="RVT_1"/>
    <property type="match status" value="1"/>
</dbReference>
<keyword evidence="3" id="KW-0548">Nucleotidyltransferase</keyword>
<dbReference type="EMBL" id="RCMK01001363">
    <property type="protein sequence ID" value="KAG2895872.1"/>
    <property type="molecule type" value="Genomic_DNA"/>
</dbReference>
<dbReference type="PANTHER" id="PTHR33064">
    <property type="entry name" value="POL PROTEIN"/>
    <property type="match status" value="1"/>
</dbReference>
<keyword evidence="4" id="KW-0540">Nuclease</keyword>
<gene>
    <name evidence="12" type="ORF">PC113_g21102</name>
    <name evidence="13" type="ORF">PC117_g23126</name>
</gene>
<evidence type="ECO:0000256" key="8">
    <source>
        <dbReference type="ARBA" id="ARBA00022918"/>
    </source>
</evidence>
<evidence type="ECO:0000256" key="6">
    <source>
        <dbReference type="ARBA" id="ARBA00022759"/>
    </source>
</evidence>
<feature type="compositionally biased region" description="Polar residues" evidence="9">
    <location>
        <begin position="63"/>
        <end position="76"/>
    </location>
</feature>
<evidence type="ECO:0000256" key="5">
    <source>
        <dbReference type="ARBA" id="ARBA00022750"/>
    </source>
</evidence>
<comment type="caution">
    <text evidence="12">The sequence shown here is derived from an EMBL/GenBank/DDBJ whole genome shotgun (WGS) entry which is preliminary data.</text>
</comment>
<dbReference type="InterPro" id="IPR041373">
    <property type="entry name" value="RT_RNaseH"/>
</dbReference>
<evidence type="ECO:0000313" key="12">
    <source>
        <dbReference type="EMBL" id="KAG2830482.1"/>
    </source>
</evidence>
<sequence length="575" mass="64125">MVLSTDPDAVAELDATFVSAMRVPVAGETQGPAEGKVTCEHPAANARLEDYAHELPFLSDLTETSPTTLDYSTPNVQDDEHTSAEQSRLVAMLRRHEEIMITSGNSLPLPAYGVVCDIDVQGHPPIKQRARQVPLRYLQKLYELLKGLLKAGLIAFSDTPWASLIVIVLKKNGKDIRLCIDYKRVNTITAIMEYVMPLVDDLLTELGHYLWFCSLDAASGFWAVMMTLRARKISTFVCALGHFEWLRMPFGLKNAPMIYQRMIDNALWGFVQPKGGWKQYAGRMHESELQSLAKRRETDDASLESTTNQAAIRTKFTADHEASRAMDPLQELVNSPDADVFSTGEPDQSSLVPVLERRSFVDDICVGGERFDSCLATLDRLLARFVECRSQVDFLSHEVSRVGIRADPKKIQAIAVLPFPTSKKGTQSFLGALNYYGRFIQDFAVYSAALYQLKDGDFDGGGLSAAKASFTMLQTKEHESTLHPVLLWGRVLKDAEMNHHSTEKEVLALLLILKACFTTLAGKRIKVYTRFSTLVWLTKSKPLSSSLSCCRRDREGARKGRQVCSTSTVDGDKLR</sequence>
<keyword evidence="2" id="KW-0808">Transferase</keyword>
<evidence type="ECO:0000259" key="11">
    <source>
        <dbReference type="Pfam" id="PF17917"/>
    </source>
</evidence>
<evidence type="ECO:0000256" key="2">
    <source>
        <dbReference type="ARBA" id="ARBA00022679"/>
    </source>
</evidence>
<dbReference type="SUPFAM" id="SSF56672">
    <property type="entry name" value="DNA/RNA polymerases"/>
    <property type="match status" value="2"/>
</dbReference>
<keyword evidence="7" id="KW-0378">Hydrolase</keyword>
<evidence type="ECO:0000256" key="1">
    <source>
        <dbReference type="ARBA" id="ARBA00022670"/>
    </source>
</evidence>
<protein>
    <recommendedName>
        <fullName evidence="15">Reverse transcriptase domain-containing protein</fullName>
    </recommendedName>
</protein>
<dbReference type="InterPro" id="IPR043502">
    <property type="entry name" value="DNA/RNA_pol_sf"/>
</dbReference>
<keyword evidence="8" id="KW-0695">RNA-directed DNA polymerase</keyword>